<evidence type="ECO:0000256" key="1">
    <source>
        <dbReference type="SAM" id="MobiDB-lite"/>
    </source>
</evidence>
<evidence type="ECO:0000313" key="2">
    <source>
        <dbReference type="EMBL" id="KAF0041569.1"/>
    </source>
</evidence>
<dbReference type="InterPro" id="IPR008658">
    <property type="entry name" value="KAP3"/>
</dbReference>
<dbReference type="GO" id="GO:0007018">
    <property type="term" value="P:microtubule-based movement"/>
    <property type="evidence" value="ECO:0007669"/>
    <property type="project" value="TreeGrafter"/>
</dbReference>
<dbReference type="GO" id="GO:0035869">
    <property type="term" value="C:ciliary transition zone"/>
    <property type="evidence" value="ECO:0007669"/>
    <property type="project" value="TreeGrafter"/>
</dbReference>
<dbReference type="Proteomes" id="UP000438429">
    <property type="component" value="Unassembled WGS sequence"/>
</dbReference>
<dbReference type="SUPFAM" id="SSF48371">
    <property type="entry name" value="ARM repeat"/>
    <property type="match status" value="1"/>
</dbReference>
<accession>A0A6A4T9S0</accession>
<name>A0A6A4T9S0_SCOMX</name>
<dbReference type="GO" id="GO:0019894">
    <property type="term" value="F:kinesin binding"/>
    <property type="evidence" value="ECO:0007669"/>
    <property type="project" value="InterPro"/>
</dbReference>
<evidence type="ECO:0000313" key="3">
    <source>
        <dbReference type="Proteomes" id="UP000438429"/>
    </source>
</evidence>
<dbReference type="PANTHER" id="PTHR15605">
    <property type="entry name" value="KINESIN-ASSOCIATED PROTEINS"/>
    <property type="match status" value="1"/>
</dbReference>
<organism evidence="2 3">
    <name type="scientific">Scophthalmus maximus</name>
    <name type="common">Turbot</name>
    <name type="synonym">Psetta maxima</name>
    <dbReference type="NCBI Taxonomy" id="52904"/>
    <lineage>
        <taxon>Eukaryota</taxon>
        <taxon>Metazoa</taxon>
        <taxon>Chordata</taxon>
        <taxon>Craniata</taxon>
        <taxon>Vertebrata</taxon>
        <taxon>Euteleostomi</taxon>
        <taxon>Actinopterygii</taxon>
        <taxon>Neopterygii</taxon>
        <taxon>Teleostei</taxon>
        <taxon>Neoteleostei</taxon>
        <taxon>Acanthomorphata</taxon>
        <taxon>Carangaria</taxon>
        <taxon>Pleuronectiformes</taxon>
        <taxon>Pleuronectoidei</taxon>
        <taxon>Scophthalmidae</taxon>
        <taxon>Scophthalmus</taxon>
    </lineage>
</organism>
<dbReference type="InterPro" id="IPR011989">
    <property type="entry name" value="ARM-like"/>
</dbReference>
<gene>
    <name evidence="2" type="ORF">F2P81_005101</name>
</gene>
<feature type="compositionally biased region" description="Polar residues" evidence="1">
    <location>
        <begin position="1"/>
        <end position="14"/>
    </location>
</feature>
<dbReference type="GO" id="GO:0005930">
    <property type="term" value="C:axoneme"/>
    <property type="evidence" value="ECO:0007669"/>
    <property type="project" value="TreeGrafter"/>
</dbReference>
<dbReference type="GO" id="GO:0044782">
    <property type="term" value="P:cilium organization"/>
    <property type="evidence" value="ECO:0007669"/>
    <property type="project" value="TreeGrafter"/>
</dbReference>
<dbReference type="AlphaFoldDB" id="A0A6A4T9S0"/>
<proteinExistence type="predicted"/>
<dbReference type="GO" id="GO:0016939">
    <property type="term" value="C:kinesin II complex"/>
    <property type="evidence" value="ECO:0007669"/>
    <property type="project" value="TreeGrafter"/>
</dbReference>
<dbReference type="PANTHER" id="PTHR15605:SF2">
    <property type="entry name" value="KINESIN-ASSOCIATED PROTEIN 3"/>
    <property type="match status" value="1"/>
</dbReference>
<sequence length="148" mass="16333">MKTSCGDSHCSTTGKGPEQRSARAELVHPRATSLGRGVSELQTRSDTSPVGKRCFQHFDPVEREYQAETFAVEKLARLIPCEHEELLSAASRLLLNLSFDAVLRGHMVRAGLVPKLSSLLGDTDDQVFMVTVPVQQGVANYIHYLTKH</sequence>
<dbReference type="EMBL" id="VEVO01000005">
    <property type="protein sequence ID" value="KAF0041569.1"/>
    <property type="molecule type" value="Genomic_DNA"/>
</dbReference>
<protein>
    <submittedName>
        <fullName evidence="2">Uncharacterized protein</fullName>
    </submittedName>
</protein>
<dbReference type="InterPro" id="IPR016024">
    <property type="entry name" value="ARM-type_fold"/>
</dbReference>
<comment type="caution">
    <text evidence="2">The sequence shown here is derived from an EMBL/GenBank/DDBJ whole genome shotgun (WGS) entry which is preliminary data.</text>
</comment>
<dbReference type="Pfam" id="PF05804">
    <property type="entry name" value="KAP"/>
    <property type="match status" value="1"/>
</dbReference>
<feature type="region of interest" description="Disordered" evidence="1">
    <location>
        <begin position="1"/>
        <end position="25"/>
    </location>
</feature>
<dbReference type="Gene3D" id="1.25.10.10">
    <property type="entry name" value="Leucine-rich Repeat Variant"/>
    <property type="match status" value="1"/>
</dbReference>
<reference evidence="2 3" key="1">
    <citation type="submission" date="2019-06" db="EMBL/GenBank/DDBJ databases">
        <title>Draft genomes of female and male turbot (Scophthalmus maximus).</title>
        <authorList>
            <person name="Xu H."/>
            <person name="Xu X.-W."/>
            <person name="Shao C."/>
            <person name="Chen S."/>
        </authorList>
    </citation>
    <scope>NUCLEOTIDE SEQUENCE [LARGE SCALE GENOMIC DNA]</scope>
    <source>
        <strain evidence="2">Ysfricsl-2016a</strain>
        <tissue evidence="2">Blood</tissue>
    </source>
</reference>